<evidence type="ECO:0000313" key="9">
    <source>
        <dbReference type="EMBL" id="MBP2190358.1"/>
    </source>
</evidence>
<keyword evidence="7 8" id="KW-0472">Membrane</keyword>
<feature type="transmembrane region" description="Helical" evidence="8">
    <location>
        <begin position="258"/>
        <end position="284"/>
    </location>
</feature>
<feature type="transmembrane region" description="Helical" evidence="8">
    <location>
        <begin position="167"/>
        <end position="189"/>
    </location>
</feature>
<evidence type="ECO:0000256" key="1">
    <source>
        <dbReference type="ARBA" id="ARBA00004651"/>
    </source>
</evidence>
<keyword evidence="4" id="KW-1003">Cell membrane</keyword>
<evidence type="ECO:0000256" key="8">
    <source>
        <dbReference type="SAM" id="Phobius"/>
    </source>
</evidence>
<feature type="transmembrane region" description="Helical" evidence="8">
    <location>
        <begin position="219"/>
        <end position="238"/>
    </location>
</feature>
<evidence type="ECO:0000256" key="5">
    <source>
        <dbReference type="ARBA" id="ARBA00022692"/>
    </source>
</evidence>
<evidence type="ECO:0000256" key="2">
    <source>
        <dbReference type="ARBA" id="ARBA00007935"/>
    </source>
</evidence>
<dbReference type="Proteomes" id="UP001519325">
    <property type="component" value="Unassembled WGS sequence"/>
</dbReference>
<dbReference type="Pfam" id="PF01032">
    <property type="entry name" value="FecCD"/>
    <property type="match status" value="1"/>
</dbReference>
<dbReference type="InterPro" id="IPR000522">
    <property type="entry name" value="ABC_transptr_permease_BtuC"/>
</dbReference>
<gene>
    <name evidence="9" type="ORF">BJ987_003259</name>
</gene>
<comment type="subcellular location">
    <subcellularLocation>
        <location evidence="1">Cell membrane</location>
        <topology evidence="1">Multi-pass membrane protein</topology>
    </subcellularLocation>
</comment>
<dbReference type="CDD" id="cd06550">
    <property type="entry name" value="TM_ABC_iron-siderophores_like"/>
    <property type="match status" value="1"/>
</dbReference>
<comment type="similarity">
    <text evidence="2">Belongs to the binding-protein-dependent transport system permease family. FecCD subfamily.</text>
</comment>
<dbReference type="Gene3D" id="1.10.3470.10">
    <property type="entry name" value="ABC transporter involved in vitamin B12 uptake, BtuC"/>
    <property type="match status" value="1"/>
</dbReference>
<dbReference type="EMBL" id="JAGGMR010000001">
    <property type="protein sequence ID" value="MBP2190358.1"/>
    <property type="molecule type" value="Genomic_DNA"/>
</dbReference>
<accession>A0ABS4QGX6</accession>
<dbReference type="PANTHER" id="PTHR30472:SF24">
    <property type="entry name" value="FERRIC ENTEROBACTIN TRANSPORT SYSTEM PERMEASE PROTEIN FEPG"/>
    <property type="match status" value="1"/>
</dbReference>
<feature type="transmembrane region" description="Helical" evidence="8">
    <location>
        <begin position="85"/>
        <end position="103"/>
    </location>
</feature>
<feature type="transmembrane region" description="Helical" evidence="8">
    <location>
        <begin position="115"/>
        <end position="135"/>
    </location>
</feature>
<name>A0ABS4QGX6_9NOCA</name>
<feature type="transmembrane region" description="Helical" evidence="8">
    <location>
        <begin position="141"/>
        <end position="160"/>
    </location>
</feature>
<evidence type="ECO:0000256" key="6">
    <source>
        <dbReference type="ARBA" id="ARBA00022989"/>
    </source>
</evidence>
<evidence type="ECO:0000256" key="3">
    <source>
        <dbReference type="ARBA" id="ARBA00022448"/>
    </source>
</evidence>
<organism evidence="9 10">
    <name type="scientific">Nocardia goodfellowii</name>
    <dbReference type="NCBI Taxonomy" id="882446"/>
    <lineage>
        <taxon>Bacteria</taxon>
        <taxon>Bacillati</taxon>
        <taxon>Actinomycetota</taxon>
        <taxon>Actinomycetes</taxon>
        <taxon>Mycobacteriales</taxon>
        <taxon>Nocardiaceae</taxon>
        <taxon>Nocardia</taxon>
    </lineage>
</organism>
<keyword evidence="6 8" id="KW-1133">Transmembrane helix</keyword>
<feature type="transmembrane region" description="Helical" evidence="8">
    <location>
        <begin position="296"/>
        <end position="314"/>
    </location>
</feature>
<keyword evidence="3" id="KW-0813">Transport</keyword>
<sequence>MKTSSRIEFGRRMVVLRAGDRMSVRIGLRTPAVIAVLLMLSAVVAVLALGTGEYALSPATVLRAVFGDSTRLAEFVVMDLRMPRVLLALLLGAALGASGAIFQSLTRNPLGSPDVIGFNTGAYTGALVVMLIFGGGYRQTAVGALIGGIVTAAIIYALSLKGGMQGFRLIIAGIAISTMLQSVNVWLLLKVDVNTAMAAAVWGSGSLTGLDWSQVTPVAIALVALLPGVLWLAYRMPLLELGDDTAQALGLRLEPTRLAAVLVGVALTAVATAAAGPIAFLSLAAPQLARRLTRSATVAPAPAAALGALLLLLSDWIAQRAFAPTQLPVGVVTVSVGGAYFVWLLAREARR</sequence>
<keyword evidence="10" id="KW-1185">Reference proteome</keyword>
<evidence type="ECO:0000256" key="7">
    <source>
        <dbReference type="ARBA" id="ARBA00023136"/>
    </source>
</evidence>
<evidence type="ECO:0000256" key="4">
    <source>
        <dbReference type="ARBA" id="ARBA00022475"/>
    </source>
</evidence>
<dbReference type="PANTHER" id="PTHR30472">
    <property type="entry name" value="FERRIC ENTEROBACTIN TRANSPORT SYSTEM PERMEASE PROTEIN"/>
    <property type="match status" value="1"/>
</dbReference>
<reference evidence="9 10" key="1">
    <citation type="submission" date="2021-03" db="EMBL/GenBank/DDBJ databases">
        <title>Sequencing the genomes of 1000 actinobacteria strains.</title>
        <authorList>
            <person name="Klenk H.-P."/>
        </authorList>
    </citation>
    <scope>NUCLEOTIDE SEQUENCE [LARGE SCALE GENOMIC DNA]</scope>
    <source>
        <strain evidence="9 10">DSM 45516</strain>
    </source>
</reference>
<feature type="transmembrane region" description="Helical" evidence="8">
    <location>
        <begin position="326"/>
        <end position="346"/>
    </location>
</feature>
<protein>
    <submittedName>
        <fullName evidence="9">Iron complex transport system permease protein</fullName>
    </submittedName>
</protein>
<proteinExistence type="inferred from homology"/>
<evidence type="ECO:0000313" key="10">
    <source>
        <dbReference type="Proteomes" id="UP001519325"/>
    </source>
</evidence>
<keyword evidence="5 8" id="KW-0812">Transmembrane</keyword>
<dbReference type="InterPro" id="IPR037294">
    <property type="entry name" value="ABC_BtuC-like"/>
</dbReference>
<dbReference type="SUPFAM" id="SSF81345">
    <property type="entry name" value="ABC transporter involved in vitamin B12 uptake, BtuC"/>
    <property type="match status" value="1"/>
</dbReference>
<comment type="caution">
    <text evidence="9">The sequence shown here is derived from an EMBL/GenBank/DDBJ whole genome shotgun (WGS) entry which is preliminary data.</text>
</comment>